<name>A0ABZ0B611_9SPHN</name>
<accession>A0ABZ0B611</accession>
<dbReference type="CDD" id="cd04501">
    <property type="entry name" value="SGNH_hydrolase_like_4"/>
    <property type="match status" value="1"/>
</dbReference>
<dbReference type="EMBL" id="CP135076">
    <property type="protein sequence ID" value="WNO52835.1"/>
    <property type="molecule type" value="Genomic_DNA"/>
</dbReference>
<feature type="chain" id="PRO_5045937877" evidence="1">
    <location>
        <begin position="27"/>
        <end position="272"/>
    </location>
</feature>
<dbReference type="Pfam" id="PF13472">
    <property type="entry name" value="Lipase_GDSL_2"/>
    <property type="match status" value="1"/>
</dbReference>
<dbReference type="RefSeq" id="WP_313913681.1">
    <property type="nucleotide sequence ID" value="NZ_CP135076.1"/>
</dbReference>
<keyword evidence="1" id="KW-0732">Signal</keyword>
<evidence type="ECO:0000259" key="2">
    <source>
        <dbReference type="Pfam" id="PF13472"/>
    </source>
</evidence>
<evidence type="ECO:0000313" key="4">
    <source>
        <dbReference type="Proteomes" id="UP001302249"/>
    </source>
</evidence>
<keyword evidence="4" id="KW-1185">Reference proteome</keyword>
<dbReference type="Gene3D" id="3.40.50.1110">
    <property type="entry name" value="SGNH hydrolase"/>
    <property type="match status" value="1"/>
</dbReference>
<evidence type="ECO:0000256" key="1">
    <source>
        <dbReference type="SAM" id="SignalP"/>
    </source>
</evidence>
<protein>
    <submittedName>
        <fullName evidence="3">SGNH/GDSL hydrolase family protein</fullName>
    </submittedName>
</protein>
<gene>
    <name evidence="3" type="ORF">RPR59_10230</name>
</gene>
<sequence>MAFRHHIIRSGLALATAALAATPAAAQTKVPGDPYAGDPSGIVANPCPEHEPPKDGQGWQMWNLHMLTRDFGQLCRYRDANAELARSGKPVRVVFMGDSITDNWINLAPHLFEEGRIDRGISGQTTPQMLVRFRQDVIDLHPEAVHIMAGTNDIAGNTGAETIETLKGHIRSMAELAQAHGIAVILASIPPAGEFPWAKDKRPVPVIRAMNDWLRRYAAENGFTYVDYFSAMATPDGAMKDGLSSDGVHPTARGYAVMRPLTLAAIDEALGE</sequence>
<dbReference type="PANTHER" id="PTHR30383">
    <property type="entry name" value="THIOESTERASE 1/PROTEASE 1/LYSOPHOSPHOLIPASE L1"/>
    <property type="match status" value="1"/>
</dbReference>
<feature type="signal peptide" evidence="1">
    <location>
        <begin position="1"/>
        <end position="26"/>
    </location>
</feature>
<keyword evidence="3" id="KW-0378">Hydrolase</keyword>
<dbReference type="SUPFAM" id="SSF52266">
    <property type="entry name" value="SGNH hydrolase"/>
    <property type="match status" value="1"/>
</dbReference>
<dbReference type="PANTHER" id="PTHR30383:SF5">
    <property type="entry name" value="SGNH HYDROLASE-TYPE ESTERASE DOMAIN-CONTAINING PROTEIN"/>
    <property type="match status" value="1"/>
</dbReference>
<reference evidence="3 4" key="1">
    <citation type="submission" date="2023-09" db="EMBL/GenBank/DDBJ databases">
        <authorList>
            <person name="Rey-Velasco X."/>
        </authorList>
    </citation>
    <scope>NUCLEOTIDE SEQUENCE [LARGE SCALE GENOMIC DNA]</scope>
    <source>
        <strain evidence="3 4">W311</strain>
    </source>
</reference>
<dbReference type="GO" id="GO:0016787">
    <property type="term" value="F:hydrolase activity"/>
    <property type="evidence" value="ECO:0007669"/>
    <property type="project" value="UniProtKB-KW"/>
</dbReference>
<organism evidence="3 4">
    <name type="scientific">Stakelama saccharophila</name>
    <dbReference type="NCBI Taxonomy" id="3075605"/>
    <lineage>
        <taxon>Bacteria</taxon>
        <taxon>Pseudomonadati</taxon>
        <taxon>Pseudomonadota</taxon>
        <taxon>Alphaproteobacteria</taxon>
        <taxon>Sphingomonadales</taxon>
        <taxon>Sphingomonadaceae</taxon>
        <taxon>Stakelama</taxon>
    </lineage>
</organism>
<dbReference type="InterPro" id="IPR036514">
    <property type="entry name" value="SGNH_hydro_sf"/>
</dbReference>
<dbReference type="InterPro" id="IPR051532">
    <property type="entry name" value="Ester_Hydrolysis_Enzymes"/>
</dbReference>
<dbReference type="InterPro" id="IPR013830">
    <property type="entry name" value="SGNH_hydro"/>
</dbReference>
<dbReference type="Proteomes" id="UP001302249">
    <property type="component" value="Chromosome"/>
</dbReference>
<evidence type="ECO:0000313" key="3">
    <source>
        <dbReference type="EMBL" id="WNO52835.1"/>
    </source>
</evidence>
<proteinExistence type="predicted"/>
<feature type="domain" description="SGNH hydrolase-type esterase" evidence="2">
    <location>
        <begin position="95"/>
        <end position="257"/>
    </location>
</feature>